<name>A0A7W8N5R9_9BACT</name>
<evidence type="ECO:0000313" key="2">
    <source>
        <dbReference type="EMBL" id="MBB5345873.1"/>
    </source>
</evidence>
<comment type="caution">
    <text evidence="2">The sequence shown here is derived from an EMBL/GenBank/DDBJ whole genome shotgun (WGS) entry which is preliminary data.</text>
</comment>
<dbReference type="EMBL" id="JACHDZ010000007">
    <property type="protein sequence ID" value="MBB5345873.1"/>
    <property type="molecule type" value="Genomic_DNA"/>
</dbReference>
<dbReference type="Pfam" id="PF25183">
    <property type="entry name" value="OMP_b-brl_4"/>
    <property type="match status" value="1"/>
</dbReference>
<dbReference type="Proteomes" id="UP000569092">
    <property type="component" value="Unassembled WGS sequence"/>
</dbReference>
<sequence length="78" mass="8313">MDLAAHKKFSLLSDRETLEFRVEAFNILNATNYISPTTNIGTVGATGVLSPNASFGTFSGSSSVFPSRQVQLALSLAF</sequence>
<proteinExistence type="predicted"/>
<protein>
    <recommendedName>
        <fullName evidence="1">TonB-dependent transporter Oar-like beta-barrel domain-containing protein</fullName>
    </recommendedName>
</protein>
<evidence type="ECO:0000259" key="1">
    <source>
        <dbReference type="Pfam" id="PF25183"/>
    </source>
</evidence>
<reference evidence="2 3" key="1">
    <citation type="submission" date="2020-08" db="EMBL/GenBank/DDBJ databases">
        <title>Genomic Encyclopedia of Type Strains, Phase IV (KMG-V): Genome sequencing to study the core and pangenomes of soil and plant-associated prokaryotes.</title>
        <authorList>
            <person name="Whitman W."/>
        </authorList>
    </citation>
    <scope>NUCLEOTIDE SEQUENCE [LARGE SCALE GENOMIC DNA]</scope>
    <source>
        <strain evidence="2 3">M8US30</strain>
    </source>
</reference>
<gene>
    <name evidence="2" type="ORF">HDF10_003874</name>
</gene>
<feature type="domain" description="TonB-dependent transporter Oar-like beta-barrel" evidence="1">
    <location>
        <begin position="1"/>
        <end position="71"/>
    </location>
</feature>
<organism evidence="2 3">
    <name type="scientific">Tunturiibacter lichenicola</name>
    <dbReference type="NCBI Taxonomy" id="2051959"/>
    <lineage>
        <taxon>Bacteria</taxon>
        <taxon>Pseudomonadati</taxon>
        <taxon>Acidobacteriota</taxon>
        <taxon>Terriglobia</taxon>
        <taxon>Terriglobales</taxon>
        <taxon>Acidobacteriaceae</taxon>
        <taxon>Tunturiibacter</taxon>
    </lineage>
</organism>
<dbReference type="InterPro" id="IPR057601">
    <property type="entry name" value="Oar-like_b-barrel"/>
</dbReference>
<accession>A0A7W8N5R9</accession>
<dbReference type="AlphaFoldDB" id="A0A7W8N5R9"/>
<evidence type="ECO:0000313" key="3">
    <source>
        <dbReference type="Proteomes" id="UP000569092"/>
    </source>
</evidence>